<organism evidence="4 5">
    <name type="scientific">Paucilactobacillus suebicus DSM 5007 = KCTC 3549</name>
    <dbReference type="NCBI Taxonomy" id="1423807"/>
    <lineage>
        <taxon>Bacteria</taxon>
        <taxon>Bacillati</taxon>
        <taxon>Bacillota</taxon>
        <taxon>Bacilli</taxon>
        <taxon>Lactobacillales</taxon>
        <taxon>Lactobacillaceae</taxon>
        <taxon>Paucilactobacillus</taxon>
    </lineage>
</organism>
<dbReference type="Pfam" id="PF06458">
    <property type="entry name" value="MucBP"/>
    <property type="match status" value="2"/>
</dbReference>
<accession>A0A0R1VVK5</accession>
<evidence type="ECO:0000259" key="3">
    <source>
        <dbReference type="Pfam" id="PF06458"/>
    </source>
</evidence>
<dbReference type="InterPro" id="IPR009459">
    <property type="entry name" value="MucBP_dom"/>
</dbReference>
<dbReference type="Pfam" id="PF19528">
    <property type="entry name" value="DUF6056"/>
    <property type="match status" value="1"/>
</dbReference>
<dbReference type="AlphaFoldDB" id="A0A0R1VVK5"/>
<evidence type="ECO:0000256" key="2">
    <source>
        <dbReference type="SAM" id="Phobius"/>
    </source>
</evidence>
<dbReference type="InterPro" id="IPR045691">
    <property type="entry name" value="DUF6056"/>
</dbReference>
<proteinExistence type="predicted"/>
<sequence>MIKVIGFAIIAFFAYILFKQLNDYTGYAADDYLYHFFFRGEWPTKNLSGIHNLGDLLQSIQIHTRINNGRFVAHTGVQLFMQFPKSVYNVANSIVFVMVAFLIDIHVFGSLKKLRVSYFALTFGLMWLCLPDYGTSILWLSGGFNYLWVVLIYLSYLLPYRFNYHAKHPRIMFAGMLVLGFLAGGTNENTAPLTIFVALSLTIYDWSRSKGQLGWKWAGGLAAACSFWTVVMSGANQIGKRGSQFELSNIINYTMKYSGALILFTLIFLLYMYHQHRSYGHALIWQNERTYFAALFYFIGGILGIMALIMSPEIVSRVFFGPNIYFITSILILLYDHAELRHWSMLDHVTPIVAACLMLFVGIPVYHAAVKSVYVSYTYWKTGDTIARYDAKHGIKQAKVPGMPPVTNNHNVYLTQTYVSPGKPNKQWFNVWMAKYYGLKSVTIDNSIEPVKVPINKQSITWGTYQFLNAFHRDVTGMLRPITVHAATQMKTATIDYVDQNGNTVGTESISGKVGTSFDISHASTDGYQTLAGNSQSYTFTTAANQKVTVNVKKQAASATTTIVYKVKKTGKIVAREAINGQVGQKYDISHASTAGYTTNKGNASTYTFTDQSNQRVIRYVHPTMQGTIINYLYQGKRVHQEYLQKATGTSFKVVAPLRFKIIGGQQIHYTMPKTGIATINVKVQPMSLFKRFALNGDLQLLLAGMLIFILWDNWIAFHQTKVNRDEVTQVRLRQKKEEQDNKK</sequence>
<gene>
    <name evidence="4" type="ORF">FD16_GL001791</name>
</gene>
<dbReference type="eggNOG" id="ENOG50331K4">
    <property type="taxonomic scope" value="Bacteria"/>
</dbReference>
<feature type="transmembrane region" description="Helical" evidence="2">
    <location>
        <begin position="318"/>
        <end position="337"/>
    </location>
</feature>
<keyword evidence="2" id="KW-0812">Transmembrane</keyword>
<dbReference type="Gene3D" id="3.10.20.320">
    <property type="entry name" value="Putative peptidoglycan bound protein (lpxtg motif)"/>
    <property type="match status" value="1"/>
</dbReference>
<feature type="transmembrane region" description="Helical" evidence="2">
    <location>
        <begin position="291"/>
        <end position="311"/>
    </location>
</feature>
<dbReference type="EMBL" id="AZGF01000041">
    <property type="protein sequence ID" value="KRM09439.1"/>
    <property type="molecule type" value="Genomic_DNA"/>
</dbReference>
<name>A0A0R1VVK5_9LACO</name>
<feature type="transmembrane region" description="Helical" evidence="2">
    <location>
        <begin position="217"/>
        <end position="238"/>
    </location>
</feature>
<evidence type="ECO:0000313" key="5">
    <source>
        <dbReference type="Proteomes" id="UP000051820"/>
    </source>
</evidence>
<reference evidence="4 5" key="1">
    <citation type="journal article" date="2015" name="Genome Announc.">
        <title>Expanding the biotechnology potential of lactobacilli through comparative genomics of 213 strains and associated genera.</title>
        <authorList>
            <person name="Sun Z."/>
            <person name="Harris H.M."/>
            <person name="McCann A."/>
            <person name="Guo C."/>
            <person name="Argimon S."/>
            <person name="Zhang W."/>
            <person name="Yang X."/>
            <person name="Jeffery I.B."/>
            <person name="Cooney J.C."/>
            <person name="Kagawa T.F."/>
            <person name="Liu W."/>
            <person name="Song Y."/>
            <person name="Salvetti E."/>
            <person name="Wrobel A."/>
            <person name="Rasinkangas P."/>
            <person name="Parkhill J."/>
            <person name="Rea M.C."/>
            <person name="O'Sullivan O."/>
            <person name="Ritari J."/>
            <person name="Douillard F.P."/>
            <person name="Paul Ross R."/>
            <person name="Yang R."/>
            <person name="Briner A.E."/>
            <person name="Felis G.E."/>
            <person name="de Vos W.M."/>
            <person name="Barrangou R."/>
            <person name="Klaenhammer T.R."/>
            <person name="Caufield P.W."/>
            <person name="Cui Y."/>
            <person name="Zhang H."/>
            <person name="O'Toole P.W."/>
        </authorList>
    </citation>
    <scope>NUCLEOTIDE SEQUENCE [LARGE SCALE GENOMIC DNA]</scope>
    <source>
        <strain evidence="4 5">DSM 5007</strain>
    </source>
</reference>
<protein>
    <recommendedName>
        <fullName evidence="3">MucBP domain-containing protein</fullName>
    </recommendedName>
</protein>
<dbReference type="PATRIC" id="fig|1423807.3.peg.1834"/>
<feature type="domain" description="MucBP" evidence="3">
    <location>
        <begin position="494"/>
        <end position="550"/>
    </location>
</feature>
<feature type="domain" description="MucBP" evidence="3">
    <location>
        <begin position="562"/>
        <end position="615"/>
    </location>
</feature>
<feature type="transmembrane region" description="Helical" evidence="2">
    <location>
        <begin position="90"/>
        <end position="109"/>
    </location>
</feature>
<keyword evidence="5" id="KW-1185">Reference proteome</keyword>
<comment type="caution">
    <text evidence="4">The sequence shown here is derived from an EMBL/GenBank/DDBJ whole genome shotgun (WGS) entry which is preliminary data.</text>
</comment>
<feature type="transmembrane region" description="Helical" evidence="2">
    <location>
        <begin position="116"/>
        <end position="133"/>
    </location>
</feature>
<keyword evidence="1" id="KW-0677">Repeat</keyword>
<keyword evidence="2" id="KW-1133">Transmembrane helix</keyword>
<evidence type="ECO:0000313" key="4">
    <source>
        <dbReference type="EMBL" id="KRM09439.1"/>
    </source>
</evidence>
<feature type="transmembrane region" description="Helical" evidence="2">
    <location>
        <begin position="693"/>
        <end position="712"/>
    </location>
</feature>
<dbReference type="STRING" id="1423807.FD16_GL001791"/>
<feature type="transmembrane region" description="Helical" evidence="2">
    <location>
        <begin position="139"/>
        <end position="159"/>
    </location>
</feature>
<dbReference type="Proteomes" id="UP000051820">
    <property type="component" value="Unassembled WGS sequence"/>
</dbReference>
<feature type="transmembrane region" description="Helical" evidence="2">
    <location>
        <begin position="349"/>
        <end position="369"/>
    </location>
</feature>
<feature type="transmembrane region" description="Helical" evidence="2">
    <location>
        <begin position="171"/>
        <end position="197"/>
    </location>
</feature>
<keyword evidence="2" id="KW-0472">Membrane</keyword>
<feature type="transmembrane region" description="Helical" evidence="2">
    <location>
        <begin position="250"/>
        <end position="271"/>
    </location>
</feature>
<evidence type="ECO:0000256" key="1">
    <source>
        <dbReference type="ARBA" id="ARBA00022737"/>
    </source>
</evidence>